<organism evidence="1 2">
    <name type="scientific">Mycolicibacterium canariasense</name>
    <name type="common">Mycobacterium canariasense</name>
    <dbReference type="NCBI Taxonomy" id="228230"/>
    <lineage>
        <taxon>Bacteria</taxon>
        <taxon>Bacillati</taxon>
        <taxon>Actinomycetota</taxon>
        <taxon>Actinomycetes</taxon>
        <taxon>Mycobacteriales</taxon>
        <taxon>Mycobacteriaceae</taxon>
        <taxon>Mycolicibacterium</taxon>
    </lineage>
</organism>
<dbReference type="Gene3D" id="3.20.20.70">
    <property type="entry name" value="Aldolase class I"/>
    <property type="match status" value="1"/>
</dbReference>
<dbReference type="InterPro" id="IPR013785">
    <property type="entry name" value="Aldolase_TIM"/>
</dbReference>
<keyword evidence="1" id="KW-0560">Oxidoreductase</keyword>
<reference evidence="2" key="1">
    <citation type="journal article" date="2016" name="Genome Announc.">
        <title>Draft Genome Sequences of Five Rapidly Growing Mycobacterium Species, M. thermoresistibile, M. fortuitum subsp. acetamidolyticum, M. canariasense, M. brisbanense, and M. novocastrense.</title>
        <authorList>
            <person name="Katahira K."/>
            <person name="Ogura Y."/>
            <person name="Gotoh Y."/>
            <person name="Hayashi T."/>
        </authorList>
    </citation>
    <scope>NUCLEOTIDE SEQUENCE [LARGE SCALE GENOMIC DNA]</scope>
    <source>
        <strain evidence="2">JCM15298</strain>
    </source>
</reference>
<keyword evidence="2" id="KW-1185">Reference proteome</keyword>
<dbReference type="Proteomes" id="UP000069443">
    <property type="component" value="Unassembled WGS sequence"/>
</dbReference>
<protein>
    <submittedName>
        <fullName evidence="1">2-nitropropane dioxygenase NPD</fullName>
    </submittedName>
</protein>
<dbReference type="STRING" id="228230.RMCC_5312"/>
<proteinExistence type="predicted"/>
<dbReference type="EMBL" id="BCSY01000082">
    <property type="protein sequence ID" value="GAS98347.1"/>
    <property type="molecule type" value="Genomic_DNA"/>
</dbReference>
<sequence>EVFRMRSVGTLIFERPRPLSRQRRANHLYTLICEEPHYLTSPVRAASVRAGDPQATNIWAGTGFRQVTSGPAAEIIAALT</sequence>
<dbReference type="GO" id="GO:0051213">
    <property type="term" value="F:dioxygenase activity"/>
    <property type="evidence" value="ECO:0007669"/>
    <property type="project" value="UniProtKB-KW"/>
</dbReference>
<dbReference type="AlphaFoldDB" id="A0A100WGU7"/>
<evidence type="ECO:0000313" key="2">
    <source>
        <dbReference type="Proteomes" id="UP000069443"/>
    </source>
</evidence>
<comment type="caution">
    <text evidence="1">The sequence shown here is derived from an EMBL/GenBank/DDBJ whole genome shotgun (WGS) entry which is preliminary data.</text>
</comment>
<gene>
    <name evidence="1" type="ORF">RMCC_5312</name>
</gene>
<keyword evidence="1" id="KW-0223">Dioxygenase</keyword>
<name>A0A100WGU7_MYCCR</name>
<evidence type="ECO:0000313" key="1">
    <source>
        <dbReference type="EMBL" id="GAS98347.1"/>
    </source>
</evidence>
<reference evidence="2" key="2">
    <citation type="submission" date="2016-02" db="EMBL/GenBank/DDBJ databases">
        <title>Draft genome sequence of five rapidly growing Mycobacterium species.</title>
        <authorList>
            <person name="Katahira K."/>
            <person name="Gotou Y."/>
            <person name="Iida K."/>
            <person name="Ogura Y."/>
            <person name="Hayashi T."/>
        </authorList>
    </citation>
    <scope>NUCLEOTIDE SEQUENCE [LARGE SCALE GENOMIC DNA]</scope>
    <source>
        <strain evidence="2">JCM15298</strain>
    </source>
</reference>
<feature type="non-terminal residue" evidence="1">
    <location>
        <position position="1"/>
    </location>
</feature>
<accession>A0A100WGU7</accession>